<evidence type="ECO:0000313" key="2">
    <source>
        <dbReference type="Proteomes" id="UP000324897"/>
    </source>
</evidence>
<reference evidence="1 2" key="1">
    <citation type="journal article" date="2019" name="Sci. Rep.">
        <title>A high-quality genome of Eragrostis curvula grass provides insights into Poaceae evolution and supports new strategies to enhance forage quality.</title>
        <authorList>
            <person name="Carballo J."/>
            <person name="Santos B.A.C.M."/>
            <person name="Zappacosta D."/>
            <person name="Garbus I."/>
            <person name="Selva J.P."/>
            <person name="Gallo C.A."/>
            <person name="Diaz A."/>
            <person name="Albertini E."/>
            <person name="Caccamo M."/>
            <person name="Echenique V."/>
        </authorList>
    </citation>
    <scope>NUCLEOTIDE SEQUENCE [LARGE SCALE GENOMIC DNA]</scope>
    <source>
        <strain evidence="2">cv. Victoria</strain>
        <tissue evidence="1">Leaf</tissue>
    </source>
</reference>
<dbReference type="PANTHER" id="PTHR38926:SF69">
    <property type="entry name" value="F-BOX DOMAIN-CONTAINING PROTEIN"/>
    <property type="match status" value="1"/>
</dbReference>
<sequence length="203" mass="22568">YFNFLILSLRFYPGSGTVTSSAVPDSFAPRGGPSLWRRIDLTLPDDDADLCDGYLPCWLFDEDASMGWMEMARAAVRHSSGQCEAFCGRGNDDVLLYLADRFKYFNFLILSLRFYPGSGTVTSSAVPDSFAPRGGPSLWRRIDLTLPDDDADLCDGYLPCWLFDEDASMGWMEMARAAVRHSSGQCEAFCGRGNDDVLLYLAD</sequence>
<dbReference type="AlphaFoldDB" id="A0A5J9WR37"/>
<proteinExistence type="predicted"/>
<dbReference type="EMBL" id="RWGY01000002">
    <property type="protein sequence ID" value="TVU50387.1"/>
    <property type="molecule type" value="Genomic_DNA"/>
</dbReference>
<keyword evidence="2" id="KW-1185">Reference proteome</keyword>
<feature type="non-terminal residue" evidence="1">
    <location>
        <position position="203"/>
    </location>
</feature>
<name>A0A5J9WR37_9POAL</name>
<feature type="non-terminal residue" evidence="1">
    <location>
        <position position="1"/>
    </location>
</feature>
<dbReference type="PANTHER" id="PTHR38926">
    <property type="entry name" value="F-BOX DOMAIN CONTAINING PROTEIN, EXPRESSED"/>
    <property type="match status" value="1"/>
</dbReference>
<accession>A0A5J9WR37</accession>
<organism evidence="1 2">
    <name type="scientific">Eragrostis curvula</name>
    <name type="common">weeping love grass</name>
    <dbReference type="NCBI Taxonomy" id="38414"/>
    <lineage>
        <taxon>Eukaryota</taxon>
        <taxon>Viridiplantae</taxon>
        <taxon>Streptophyta</taxon>
        <taxon>Embryophyta</taxon>
        <taxon>Tracheophyta</taxon>
        <taxon>Spermatophyta</taxon>
        <taxon>Magnoliopsida</taxon>
        <taxon>Liliopsida</taxon>
        <taxon>Poales</taxon>
        <taxon>Poaceae</taxon>
        <taxon>PACMAD clade</taxon>
        <taxon>Chloridoideae</taxon>
        <taxon>Eragrostideae</taxon>
        <taxon>Eragrostidinae</taxon>
        <taxon>Eragrostis</taxon>
    </lineage>
</organism>
<comment type="caution">
    <text evidence="1">The sequence shown here is derived from an EMBL/GenBank/DDBJ whole genome shotgun (WGS) entry which is preliminary data.</text>
</comment>
<evidence type="ECO:0000313" key="1">
    <source>
        <dbReference type="EMBL" id="TVU50387.1"/>
    </source>
</evidence>
<dbReference type="Gramene" id="TVU50387">
    <property type="protein sequence ID" value="TVU50387"/>
    <property type="gene ID" value="EJB05_01757"/>
</dbReference>
<gene>
    <name evidence="1" type="ORF">EJB05_01757</name>
</gene>
<dbReference type="Proteomes" id="UP000324897">
    <property type="component" value="Chromosome 6"/>
</dbReference>
<protein>
    <submittedName>
        <fullName evidence="1">Uncharacterized protein</fullName>
    </submittedName>
</protein>